<evidence type="ECO:0008006" key="5">
    <source>
        <dbReference type="Google" id="ProtNLM"/>
    </source>
</evidence>
<evidence type="ECO:0000256" key="2">
    <source>
        <dbReference type="SAM" id="MobiDB-lite"/>
    </source>
</evidence>
<protein>
    <recommendedName>
        <fullName evidence="5">Tail length tape measure protein</fullName>
    </recommendedName>
</protein>
<evidence type="ECO:0000256" key="1">
    <source>
        <dbReference type="SAM" id="Coils"/>
    </source>
</evidence>
<evidence type="ECO:0000313" key="4">
    <source>
        <dbReference type="Proteomes" id="UP000266568"/>
    </source>
</evidence>
<dbReference type="AlphaFoldDB" id="A0A397PEF8"/>
<dbReference type="EMBL" id="QXDC01000003">
    <property type="protein sequence ID" value="RIA44041.1"/>
    <property type="molecule type" value="Genomic_DNA"/>
</dbReference>
<reference evidence="3 4" key="1">
    <citation type="submission" date="2018-08" db="EMBL/GenBank/DDBJ databases">
        <title>Genomic Encyclopedia of Type Strains, Phase IV (KMG-IV): sequencing the most valuable type-strain genomes for metagenomic binning, comparative biology and taxonomic classification.</title>
        <authorList>
            <person name="Goeker M."/>
        </authorList>
    </citation>
    <scope>NUCLEOTIDE SEQUENCE [LARGE SCALE GENOMIC DNA]</scope>
    <source>
        <strain evidence="3 4">DSM 25527</strain>
    </source>
</reference>
<feature type="coiled-coil region" evidence="1">
    <location>
        <begin position="450"/>
        <end position="477"/>
    </location>
</feature>
<feature type="region of interest" description="Disordered" evidence="2">
    <location>
        <begin position="359"/>
        <end position="380"/>
    </location>
</feature>
<name>A0A397PEF8_9SPHN</name>
<dbReference type="Proteomes" id="UP000266568">
    <property type="component" value="Unassembled WGS sequence"/>
</dbReference>
<comment type="caution">
    <text evidence="3">The sequence shown here is derived from an EMBL/GenBank/DDBJ whole genome shotgun (WGS) entry which is preliminary data.</text>
</comment>
<feature type="region of interest" description="Disordered" evidence="2">
    <location>
        <begin position="31"/>
        <end position="50"/>
    </location>
</feature>
<evidence type="ECO:0000313" key="3">
    <source>
        <dbReference type="EMBL" id="RIA44041.1"/>
    </source>
</evidence>
<dbReference type="RefSeq" id="WP_119035807.1">
    <property type="nucleotide sequence ID" value="NZ_QXDC01000003.1"/>
</dbReference>
<proteinExistence type="predicted"/>
<accession>A0A397PEF8</accession>
<keyword evidence="4" id="KW-1185">Reference proteome</keyword>
<keyword evidence="1" id="KW-0175">Coiled coil</keyword>
<dbReference type="OrthoDB" id="7580618at2"/>
<sequence length="1077" mass="110261">MTLQTSLIITGDTEGAQRALDDLDRAIRETGASTDNLSRTQDAAATSTEGLSKGAKELGGALVDAAAGAATGGNGLDILSQQGAKTTQAVAGLTLGTQLLSGAMSFGLTIAITGAMSLLGVLVTKLLSGGDAAEDMGERQRALGDILDKTTGKIRNQVAAVVALAEAQRQANLLDQQRADYVRSRGALIAYGRTAGRGEFSSNLFAPGNTATRTDTESERQIKALAEQYRRGTINANAFGVAVKKIGDADPAVKKVAEHIVELASGTVQGAQAAEKTRANIALLTGTATDAQKKLLGITAEANTALLDAQAKLAASTGTVERAQAQLTVTRIQSKAALDSGAISEAEYSRRVGDAEKAVTSARDAERAATGARRASGAATREAAKDARALAGDLVALEKKYDPVAAAARAYRKELEDIANLEAAGKIDGKTADDWSGQARRAYFGGKIDIGDLGKQATQEEQELDRARAAIDGLIESLNTELAVRQALDPVQAEMIKHRKELAALPEAERGQAEADLRKAVAANAAMDDLAERTREAARAQYDLGRAAVGALDDIIVGGESAGRTIKRLAQSIASATLEASLLGTGPLAAMLGTSAGRGQTGGALGLLLGRGKAAAAPTTGNDTTTQTTADVIGKSVGKEVGSEFDRSMQSVFGQNGSFAGLLRNAGMGYIAGSVTGSGTGGAIGGALGGFAAEKLLSSTLGSLAGPIGSIAGGLLGGVVGGLFKKEKNGSTALTFDGGVARIGAVSGKGSEAKQAAQQFGQDVADTLNSIVKQLGGSLGSARVSVGYRPGHKAGVYRVDPTGAGGIAGGPVLAFDSQQAALNYAIMDAIKDGAVTGLSAAVQKALKSSTDIDRALQEALKVQEVETAIGGIGGEMAKAFKDFEAQAKERLRIARAYGFDVVKIEELNNKERLDLQKQFVDQQVGSLQRLVDSMTAGSLFEGSAVEHRQALLDQIGKAQADLDSGVEGAGDTLAGLLEQFNQVSKQAYGTTGGFAADRNAILDQARAAIAKANEQVAAAEKTSDPALATTNAALDENNAQNARMIAALDANNALLGRLASLNSQSAFDLSQLARTTQ</sequence>
<feature type="compositionally biased region" description="Low complexity" evidence="2">
    <location>
        <begin position="368"/>
        <end position="380"/>
    </location>
</feature>
<organism evidence="3 4">
    <name type="scientific">Hephaestia caeni</name>
    <dbReference type="NCBI Taxonomy" id="645617"/>
    <lineage>
        <taxon>Bacteria</taxon>
        <taxon>Pseudomonadati</taxon>
        <taxon>Pseudomonadota</taxon>
        <taxon>Alphaproteobacteria</taxon>
        <taxon>Sphingomonadales</taxon>
        <taxon>Sphingomonadaceae</taxon>
        <taxon>Hephaestia</taxon>
    </lineage>
</organism>
<gene>
    <name evidence="3" type="ORF">DFR49_2277</name>
</gene>